<reference evidence="2" key="1">
    <citation type="submission" date="2021-03" db="EMBL/GenBank/DDBJ databases">
        <title>Draft genome sequence of rust myrtle Austropuccinia psidii MF-1, a brazilian biotype.</title>
        <authorList>
            <person name="Quecine M.C."/>
            <person name="Pachon D.M.R."/>
            <person name="Bonatelli M.L."/>
            <person name="Correr F.H."/>
            <person name="Franceschini L.M."/>
            <person name="Leite T.F."/>
            <person name="Margarido G.R.A."/>
            <person name="Almeida C.A."/>
            <person name="Ferrarezi J.A."/>
            <person name="Labate C.A."/>
        </authorList>
    </citation>
    <scope>NUCLEOTIDE SEQUENCE</scope>
    <source>
        <strain evidence="2">MF-1</strain>
    </source>
</reference>
<proteinExistence type="predicted"/>
<organism evidence="2 3">
    <name type="scientific">Austropuccinia psidii MF-1</name>
    <dbReference type="NCBI Taxonomy" id="1389203"/>
    <lineage>
        <taxon>Eukaryota</taxon>
        <taxon>Fungi</taxon>
        <taxon>Dikarya</taxon>
        <taxon>Basidiomycota</taxon>
        <taxon>Pucciniomycotina</taxon>
        <taxon>Pucciniomycetes</taxon>
        <taxon>Pucciniales</taxon>
        <taxon>Sphaerophragmiaceae</taxon>
        <taxon>Austropuccinia</taxon>
    </lineage>
</organism>
<dbReference type="OrthoDB" id="2506736at2759"/>
<feature type="region of interest" description="Disordered" evidence="1">
    <location>
        <begin position="79"/>
        <end position="156"/>
    </location>
</feature>
<dbReference type="AlphaFoldDB" id="A0A9Q3GFX9"/>
<evidence type="ECO:0000256" key="1">
    <source>
        <dbReference type="SAM" id="MobiDB-lite"/>
    </source>
</evidence>
<feature type="compositionally biased region" description="Pro residues" evidence="1">
    <location>
        <begin position="107"/>
        <end position="117"/>
    </location>
</feature>
<evidence type="ECO:0000313" key="2">
    <source>
        <dbReference type="EMBL" id="MBW0464877.1"/>
    </source>
</evidence>
<gene>
    <name evidence="2" type="ORF">O181_004592</name>
</gene>
<name>A0A9Q3GFX9_9BASI</name>
<comment type="caution">
    <text evidence="2">The sequence shown here is derived from an EMBL/GenBank/DDBJ whole genome shotgun (WGS) entry which is preliminary data.</text>
</comment>
<sequence length="221" mass="22755">MSAIPSEQTTTPVAQAPDSTAPPAATTTPKAAPENKFDGARKAVGSRAKRLLSVIHSAGEHIRGNVNAALDGVGDAITGKKIEDVKNKPSQEPASARAAPEVTSPAEAPPPAPPAPAAAPTAEETLPATAPVEESPPSSVPEPQPAPAGESPEKRYALGKFFNKSLKRTFTLVHHVGDNLKSNTSRKIDSVGNTVSRGKERASKRFSKVPKSPEGEATAAA</sequence>
<feature type="compositionally biased region" description="Basic and acidic residues" evidence="1">
    <location>
        <begin position="79"/>
        <end position="89"/>
    </location>
</feature>
<feature type="compositionally biased region" description="Polar residues" evidence="1">
    <location>
        <begin position="180"/>
        <end position="196"/>
    </location>
</feature>
<accession>A0A9Q3GFX9</accession>
<keyword evidence="3" id="KW-1185">Reference proteome</keyword>
<feature type="compositionally biased region" description="Low complexity" evidence="1">
    <location>
        <begin position="14"/>
        <end position="32"/>
    </location>
</feature>
<feature type="compositionally biased region" description="Low complexity" evidence="1">
    <location>
        <begin position="118"/>
        <end position="137"/>
    </location>
</feature>
<feature type="region of interest" description="Disordered" evidence="1">
    <location>
        <begin position="1"/>
        <end position="46"/>
    </location>
</feature>
<feature type="region of interest" description="Disordered" evidence="1">
    <location>
        <begin position="178"/>
        <end position="221"/>
    </location>
</feature>
<feature type="compositionally biased region" description="Polar residues" evidence="1">
    <location>
        <begin position="1"/>
        <end position="13"/>
    </location>
</feature>
<protein>
    <submittedName>
        <fullName evidence="2">Uncharacterized protein</fullName>
    </submittedName>
</protein>
<dbReference type="EMBL" id="AVOT02000904">
    <property type="protein sequence ID" value="MBW0464877.1"/>
    <property type="molecule type" value="Genomic_DNA"/>
</dbReference>
<dbReference type="Proteomes" id="UP000765509">
    <property type="component" value="Unassembled WGS sequence"/>
</dbReference>
<evidence type="ECO:0000313" key="3">
    <source>
        <dbReference type="Proteomes" id="UP000765509"/>
    </source>
</evidence>
<dbReference type="PRINTS" id="PR01217">
    <property type="entry name" value="PRICHEXTENSN"/>
</dbReference>